<dbReference type="PROSITE" id="PS51755">
    <property type="entry name" value="OMPR_PHOB"/>
    <property type="match status" value="1"/>
</dbReference>
<dbReference type="Gene3D" id="6.10.250.690">
    <property type="match status" value="1"/>
</dbReference>
<feature type="DNA-binding region" description="OmpR/PhoB-type" evidence="9">
    <location>
        <begin position="124"/>
        <end position="222"/>
    </location>
</feature>
<dbReference type="PATRIC" id="fig|796937.3.peg.13"/>
<evidence type="ECO:0000313" key="13">
    <source>
        <dbReference type="EMBL" id="EHL19640.1"/>
    </source>
</evidence>
<gene>
    <name evidence="13" type="ORF">HMPREF9628_01329</name>
    <name evidence="12" type="ORF">HMPREF9629_00012</name>
</gene>
<evidence type="ECO:0000313" key="12">
    <source>
        <dbReference type="EMBL" id="EHL16770.1"/>
    </source>
</evidence>
<reference evidence="13 14" key="2">
    <citation type="submission" date="2011-08" db="EMBL/GenBank/DDBJ databases">
        <title>The Genome Sequence of Eubacteriaceae bacterium CM5.</title>
        <authorList>
            <consortium name="The Broad Institute Genome Sequencing Platform"/>
            <person name="Earl A."/>
            <person name="Ward D."/>
            <person name="Feldgarden M."/>
            <person name="Gevers D."/>
            <person name="Sizova M."/>
            <person name="Hazen A."/>
            <person name="Epstein S."/>
            <person name="Young S.K."/>
            <person name="Zeng Q."/>
            <person name="Gargeya S."/>
            <person name="Fitzgerald M."/>
            <person name="Haas B."/>
            <person name="Abouelleil A."/>
            <person name="Alvarado L."/>
            <person name="Arachchi H.M."/>
            <person name="Berlin A."/>
            <person name="Brown A."/>
            <person name="Chapman S.B."/>
            <person name="Chen Z."/>
            <person name="Dunbar C."/>
            <person name="Freedman E."/>
            <person name="Gearin G."/>
            <person name="Gellesch M."/>
            <person name="Goldberg J."/>
            <person name="Griggs A."/>
            <person name="Gujja S."/>
            <person name="Heiman D."/>
            <person name="Howarth C."/>
            <person name="Larson L."/>
            <person name="Lui A."/>
            <person name="MacDonald P.J.P."/>
            <person name="Montmayeur A."/>
            <person name="Murphy C."/>
            <person name="Neiman D."/>
            <person name="Pearson M."/>
            <person name="Priest M."/>
            <person name="Roberts A."/>
            <person name="Saif S."/>
            <person name="Shea T."/>
            <person name="Shenoy N."/>
            <person name="Sisk P."/>
            <person name="Stolte C."/>
            <person name="Sykes S."/>
            <person name="Wortman J."/>
            <person name="Nusbaum C."/>
            <person name="Birren B."/>
        </authorList>
    </citation>
    <scope>NUCLEOTIDE SEQUENCE [LARGE SCALE GENOMIC DNA]</scope>
    <source>
        <strain evidence="13 14">CM5</strain>
    </source>
</reference>
<accession>G9XBG2</accession>
<dbReference type="Gene3D" id="3.40.50.2300">
    <property type="match status" value="1"/>
</dbReference>
<dbReference type="GO" id="GO:0000976">
    <property type="term" value="F:transcription cis-regulatory region binding"/>
    <property type="evidence" value="ECO:0007669"/>
    <property type="project" value="TreeGrafter"/>
</dbReference>
<dbReference type="CDD" id="cd00383">
    <property type="entry name" value="trans_reg_C"/>
    <property type="match status" value="1"/>
</dbReference>
<dbReference type="InterPro" id="IPR001867">
    <property type="entry name" value="OmpR/PhoB-type_DNA-bd"/>
</dbReference>
<keyword evidence="4" id="KW-0805">Transcription regulation</keyword>
<proteinExistence type="predicted"/>
<dbReference type="Pfam" id="PF00486">
    <property type="entry name" value="Trans_reg_C"/>
    <property type="match status" value="1"/>
</dbReference>
<name>G9XBG2_9FIRM</name>
<feature type="modified residue" description="4-aspartylphosphate" evidence="8">
    <location>
        <position position="51"/>
    </location>
</feature>
<reference evidence="12 15" key="1">
    <citation type="submission" date="2011-08" db="EMBL/GenBank/DDBJ databases">
        <title>The Genome Sequence of Eubacteriaceae bacterium ACC19a.</title>
        <authorList>
            <consortium name="The Broad Institute Genome Sequencing Platform"/>
            <person name="Earl A."/>
            <person name="Ward D."/>
            <person name="Feldgarden M."/>
            <person name="Gevers D."/>
            <person name="Sizova M."/>
            <person name="Hazen A."/>
            <person name="Epstein S."/>
            <person name="Young S.K."/>
            <person name="Zeng Q."/>
            <person name="Gargeya S."/>
            <person name="Fitzgerald M."/>
            <person name="Haas B."/>
            <person name="Abouelleil A."/>
            <person name="Alvarado L."/>
            <person name="Arachchi H.M."/>
            <person name="Berlin A."/>
            <person name="Brown A."/>
            <person name="Chapman S.B."/>
            <person name="Chen Z."/>
            <person name="Dunbar C."/>
            <person name="Freedman E."/>
            <person name="Gearin G."/>
            <person name="Gellesch M."/>
            <person name="Goldberg J."/>
            <person name="Griggs A."/>
            <person name="Gujja S."/>
            <person name="Heiman D."/>
            <person name="Howarth C."/>
            <person name="Larson L."/>
            <person name="Lui A."/>
            <person name="MacDonald P.J.P."/>
            <person name="Montmayeur A."/>
            <person name="Murphy C."/>
            <person name="Neiman D."/>
            <person name="Pearson M."/>
            <person name="Priest M."/>
            <person name="Roberts A."/>
            <person name="Saif S."/>
            <person name="Shea T."/>
            <person name="Shenoy N."/>
            <person name="Sisk P."/>
            <person name="Stolte C."/>
            <person name="Sykes S."/>
            <person name="Wortman J."/>
            <person name="Nusbaum C."/>
            <person name="Birren B."/>
        </authorList>
    </citation>
    <scope>NUCLEOTIDE SEQUENCE [LARGE SCALE GENOMIC DNA]</scope>
    <source>
        <strain evidence="12 15">ACC19a</strain>
    </source>
</reference>
<dbReference type="Proteomes" id="UP000003379">
    <property type="component" value="Unassembled WGS sequence"/>
</dbReference>
<evidence type="ECO:0000256" key="6">
    <source>
        <dbReference type="ARBA" id="ARBA00023163"/>
    </source>
</evidence>
<dbReference type="InterPro" id="IPR001789">
    <property type="entry name" value="Sig_transdc_resp-reg_receiver"/>
</dbReference>
<dbReference type="PANTHER" id="PTHR48111">
    <property type="entry name" value="REGULATOR OF RPOS"/>
    <property type="match status" value="1"/>
</dbReference>
<evidence type="ECO:0000256" key="9">
    <source>
        <dbReference type="PROSITE-ProRule" id="PRU01091"/>
    </source>
</evidence>
<evidence type="ECO:0000256" key="7">
    <source>
        <dbReference type="ARBA" id="ARBA00024867"/>
    </source>
</evidence>
<dbReference type="Proteomes" id="UP000006437">
    <property type="component" value="Unassembled WGS sequence"/>
</dbReference>
<dbReference type="HOGENOM" id="CLU_000445_30_1_9"/>
<dbReference type="GO" id="GO:0005829">
    <property type="term" value="C:cytosol"/>
    <property type="evidence" value="ECO:0007669"/>
    <property type="project" value="TreeGrafter"/>
</dbReference>
<evidence type="ECO:0000256" key="4">
    <source>
        <dbReference type="ARBA" id="ARBA00023015"/>
    </source>
</evidence>
<dbReference type="STRING" id="796937.HMPREF9630_02110"/>
<dbReference type="SUPFAM" id="SSF52172">
    <property type="entry name" value="CheY-like"/>
    <property type="match status" value="1"/>
</dbReference>
<dbReference type="FunFam" id="3.40.50.2300:FF:000001">
    <property type="entry name" value="DNA-binding response regulator PhoB"/>
    <property type="match status" value="1"/>
</dbReference>
<evidence type="ECO:0000313" key="15">
    <source>
        <dbReference type="Proteomes" id="UP000006437"/>
    </source>
</evidence>
<dbReference type="PROSITE" id="PS50110">
    <property type="entry name" value="RESPONSE_REGULATORY"/>
    <property type="match status" value="1"/>
</dbReference>
<evidence type="ECO:0000256" key="5">
    <source>
        <dbReference type="ARBA" id="ARBA00023125"/>
    </source>
</evidence>
<comment type="function">
    <text evidence="7">May play the central regulatory role in sporulation. It may be an element of the effector pathway responsible for the activation of sporulation genes in response to nutritional stress. Spo0A may act in concert with spo0H (a sigma factor) to control the expression of some genes that are critical to the sporulation process.</text>
</comment>
<feature type="domain" description="Response regulatory" evidence="10">
    <location>
        <begin position="2"/>
        <end position="116"/>
    </location>
</feature>
<evidence type="ECO:0000313" key="14">
    <source>
        <dbReference type="Proteomes" id="UP000003379"/>
    </source>
</evidence>
<evidence type="ECO:0000259" key="11">
    <source>
        <dbReference type="PROSITE" id="PS51755"/>
    </source>
</evidence>
<protein>
    <recommendedName>
        <fullName evidence="1">Stage 0 sporulation protein A homolog</fullName>
    </recommendedName>
</protein>
<dbReference type="SUPFAM" id="SSF46894">
    <property type="entry name" value="C-terminal effector domain of the bipartite response regulators"/>
    <property type="match status" value="1"/>
</dbReference>
<dbReference type="InterPro" id="IPR011006">
    <property type="entry name" value="CheY-like_superfamily"/>
</dbReference>
<dbReference type="RefSeq" id="WP_009524249.1">
    <property type="nucleotide sequence ID" value="NZ_JBQMYE010000007.1"/>
</dbReference>
<keyword evidence="6" id="KW-0804">Transcription</keyword>
<feature type="domain" description="OmpR/PhoB-type" evidence="11">
    <location>
        <begin position="124"/>
        <end position="222"/>
    </location>
</feature>
<keyword evidence="3" id="KW-0902">Two-component regulatory system</keyword>
<dbReference type="InterPro" id="IPR016032">
    <property type="entry name" value="Sig_transdc_resp-reg_C-effctor"/>
</dbReference>
<evidence type="ECO:0000256" key="1">
    <source>
        <dbReference type="ARBA" id="ARBA00018672"/>
    </source>
</evidence>
<dbReference type="EMBL" id="AFZE01000001">
    <property type="protein sequence ID" value="EHL16770.1"/>
    <property type="molecule type" value="Genomic_DNA"/>
</dbReference>
<dbReference type="InterPro" id="IPR039420">
    <property type="entry name" value="WalR-like"/>
</dbReference>
<dbReference type="EMBL" id="AFZG01000016">
    <property type="protein sequence ID" value="EHL19640.1"/>
    <property type="molecule type" value="Genomic_DNA"/>
</dbReference>
<dbReference type="InterPro" id="IPR036388">
    <property type="entry name" value="WH-like_DNA-bd_sf"/>
</dbReference>
<sequence>MNILVVEDELRLAEAIGELLKKEKYITDIVHDGQDAYEYATGFAYDAIILDAMLPKMNGFEVLKKLRSEKIQTPIIMLTALSQTDDKIKGLDYGADDYMTKPFETKELLARLRAITRRKGEVIINELSFGDVTLNLDTNQMMSATKSIQLGYKEFEIMKMLMTHPQMIATKEDIIIKVWGIESDAADNNVEVYISFLRKKLLFLKSSTTIQTIRKVGYKLEYNKQ</sequence>
<dbReference type="Gene3D" id="1.10.10.10">
    <property type="entry name" value="Winged helix-like DNA-binding domain superfamily/Winged helix DNA-binding domain"/>
    <property type="match status" value="1"/>
</dbReference>
<keyword evidence="5 9" id="KW-0238">DNA-binding</keyword>
<evidence type="ECO:0000256" key="2">
    <source>
        <dbReference type="ARBA" id="ARBA00022553"/>
    </source>
</evidence>
<dbReference type="PANTHER" id="PTHR48111:SF22">
    <property type="entry name" value="REGULATOR OF RPOS"/>
    <property type="match status" value="1"/>
</dbReference>
<dbReference type="GO" id="GO:0006355">
    <property type="term" value="P:regulation of DNA-templated transcription"/>
    <property type="evidence" value="ECO:0007669"/>
    <property type="project" value="InterPro"/>
</dbReference>
<dbReference type="GO" id="GO:0000156">
    <property type="term" value="F:phosphorelay response regulator activity"/>
    <property type="evidence" value="ECO:0007669"/>
    <property type="project" value="TreeGrafter"/>
</dbReference>
<dbReference type="AlphaFoldDB" id="G9XBG2"/>
<keyword evidence="2 8" id="KW-0597">Phosphoprotein</keyword>
<accession>G9WXC3</accession>
<comment type="caution">
    <text evidence="13">The sequence shown here is derived from an EMBL/GenBank/DDBJ whole genome shotgun (WGS) entry which is preliminary data.</text>
</comment>
<dbReference type="SMART" id="SM00862">
    <property type="entry name" value="Trans_reg_C"/>
    <property type="match status" value="1"/>
</dbReference>
<evidence type="ECO:0000256" key="8">
    <source>
        <dbReference type="PROSITE-ProRule" id="PRU00169"/>
    </source>
</evidence>
<dbReference type="Pfam" id="PF00072">
    <property type="entry name" value="Response_reg"/>
    <property type="match status" value="1"/>
</dbReference>
<organism evidence="13 14">
    <name type="scientific">Peptoanaerobacter stomatis</name>
    <dbReference type="NCBI Taxonomy" id="796937"/>
    <lineage>
        <taxon>Bacteria</taxon>
        <taxon>Bacillati</taxon>
        <taxon>Bacillota</taxon>
        <taxon>Clostridia</taxon>
        <taxon>Peptostreptococcales</taxon>
        <taxon>Filifactoraceae</taxon>
        <taxon>Peptoanaerobacter</taxon>
    </lineage>
</organism>
<evidence type="ECO:0000259" key="10">
    <source>
        <dbReference type="PROSITE" id="PS50110"/>
    </source>
</evidence>
<dbReference type="SMART" id="SM00448">
    <property type="entry name" value="REC"/>
    <property type="match status" value="1"/>
</dbReference>
<evidence type="ECO:0000256" key="3">
    <source>
        <dbReference type="ARBA" id="ARBA00023012"/>
    </source>
</evidence>
<dbReference type="GO" id="GO:0032993">
    <property type="term" value="C:protein-DNA complex"/>
    <property type="evidence" value="ECO:0007669"/>
    <property type="project" value="TreeGrafter"/>
</dbReference>